<feature type="domain" description="Retrotransposon gag" evidence="2">
    <location>
        <begin position="148"/>
        <end position="239"/>
    </location>
</feature>
<dbReference type="AlphaFoldDB" id="A0A6P4C1Z6"/>
<feature type="compositionally biased region" description="Basic and acidic residues" evidence="1">
    <location>
        <begin position="65"/>
        <end position="85"/>
    </location>
</feature>
<dbReference type="KEGG" id="adu:107465909"/>
<dbReference type="PANTHER" id="PTHR33223:SF10">
    <property type="entry name" value="AMINOTRANSFERASE-LIKE PLANT MOBILE DOMAIN-CONTAINING PROTEIN"/>
    <property type="match status" value="1"/>
</dbReference>
<evidence type="ECO:0000256" key="1">
    <source>
        <dbReference type="SAM" id="MobiDB-lite"/>
    </source>
</evidence>
<feature type="region of interest" description="Disordered" evidence="1">
    <location>
        <begin position="30"/>
        <end position="96"/>
    </location>
</feature>
<proteinExistence type="predicted"/>
<dbReference type="InterPro" id="IPR005162">
    <property type="entry name" value="Retrotrans_gag_dom"/>
</dbReference>
<dbReference type="Proteomes" id="UP000515211">
    <property type="component" value="Chromosome 9"/>
</dbReference>
<feature type="compositionally biased region" description="Basic and acidic residues" evidence="1">
    <location>
        <begin position="273"/>
        <end position="292"/>
    </location>
</feature>
<reference evidence="4" key="2">
    <citation type="submission" date="2025-08" db="UniProtKB">
        <authorList>
            <consortium name="RefSeq"/>
        </authorList>
    </citation>
    <scope>IDENTIFICATION</scope>
    <source>
        <tissue evidence="4">Whole plant</tissue>
    </source>
</reference>
<feature type="compositionally biased region" description="Basic and acidic residues" evidence="1">
    <location>
        <begin position="43"/>
        <end position="55"/>
    </location>
</feature>
<sequence length="365" mass="41761">MAEQFPPSPSKLLWIVTELRQVMAEENQRMANQIANLNNTRTENNDRQERTKEAEQQSGPTHVSDTARQKGEQPKHNEDTQKNIENDDQESSPGPFTAEVMNFVLPRRFTLPTTLTPYDGLGDPKKYIKKFTSIMIVNGASDKVLCRCFPSYLDGPALDWFCSLPTGSISRFRDISKPFEEHFAGSAIYLHDFDYLNTVKQGQHESLKDYMTRFTKIAISIPDLHPEVELHAIKSGLRPGKFQETIAVAKPKTMAEFREKAKGQIDIEEIRQAQKIEKPHYKDDNKSRDSKKNFKPIPGNETYTKFNTKRDDIIKEILNSKLIKPPRKAGNYPDSKGTDRSKYCSFHQKHGHSTDDCVIAKDLLE</sequence>
<dbReference type="GeneID" id="107465909"/>
<organism evidence="3 4">
    <name type="scientific">Arachis duranensis</name>
    <name type="common">Wild peanut</name>
    <dbReference type="NCBI Taxonomy" id="130453"/>
    <lineage>
        <taxon>Eukaryota</taxon>
        <taxon>Viridiplantae</taxon>
        <taxon>Streptophyta</taxon>
        <taxon>Embryophyta</taxon>
        <taxon>Tracheophyta</taxon>
        <taxon>Spermatophyta</taxon>
        <taxon>Magnoliopsida</taxon>
        <taxon>eudicotyledons</taxon>
        <taxon>Gunneridae</taxon>
        <taxon>Pentapetalae</taxon>
        <taxon>rosids</taxon>
        <taxon>fabids</taxon>
        <taxon>Fabales</taxon>
        <taxon>Fabaceae</taxon>
        <taxon>Papilionoideae</taxon>
        <taxon>50 kb inversion clade</taxon>
        <taxon>dalbergioids sensu lato</taxon>
        <taxon>Dalbergieae</taxon>
        <taxon>Pterocarpus clade</taxon>
        <taxon>Arachis</taxon>
    </lineage>
</organism>
<keyword evidence="3" id="KW-1185">Reference proteome</keyword>
<dbReference type="PANTHER" id="PTHR33223">
    <property type="entry name" value="CCHC-TYPE DOMAIN-CONTAINING PROTEIN"/>
    <property type="match status" value="1"/>
</dbReference>
<feature type="region of interest" description="Disordered" evidence="1">
    <location>
        <begin position="324"/>
        <end position="351"/>
    </location>
</feature>
<reference evidence="3" key="1">
    <citation type="journal article" date="2016" name="Nat. Genet.">
        <title>The genome sequences of Arachis duranensis and Arachis ipaensis, the diploid ancestors of cultivated peanut.</title>
        <authorList>
            <person name="Bertioli D.J."/>
            <person name="Cannon S.B."/>
            <person name="Froenicke L."/>
            <person name="Huang G."/>
            <person name="Farmer A.D."/>
            <person name="Cannon E.K."/>
            <person name="Liu X."/>
            <person name="Gao D."/>
            <person name="Clevenger J."/>
            <person name="Dash S."/>
            <person name="Ren L."/>
            <person name="Moretzsohn M.C."/>
            <person name="Shirasawa K."/>
            <person name="Huang W."/>
            <person name="Vidigal B."/>
            <person name="Abernathy B."/>
            <person name="Chu Y."/>
            <person name="Niederhuth C.E."/>
            <person name="Umale P."/>
            <person name="Araujo A.C."/>
            <person name="Kozik A."/>
            <person name="Kim K.D."/>
            <person name="Burow M.D."/>
            <person name="Varshney R.K."/>
            <person name="Wang X."/>
            <person name="Zhang X."/>
            <person name="Barkley N."/>
            <person name="Guimaraes P.M."/>
            <person name="Isobe S."/>
            <person name="Guo B."/>
            <person name="Liao B."/>
            <person name="Stalker H.T."/>
            <person name="Schmitz R.J."/>
            <person name="Scheffler B.E."/>
            <person name="Leal-Bertioli S.C."/>
            <person name="Xun X."/>
            <person name="Jackson S.A."/>
            <person name="Michelmore R."/>
            <person name="Ozias-Akins P."/>
        </authorList>
    </citation>
    <scope>NUCLEOTIDE SEQUENCE [LARGE SCALE GENOMIC DNA]</scope>
    <source>
        <strain evidence="3">cv. V14167</strain>
    </source>
</reference>
<evidence type="ECO:0000313" key="4">
    <source>
        <dbReference type="RefSeq" id="XP_015940380.1"/>
    </source>
</evidence>
<name>A0A6P4C1Z6_ARADU</name>
<protein>
    <submittedName>
        <fullName evidence="4">Uncharacterized protein LOC107465909</fullName>
    </submittedName>
</protein>
<accession>A0A6P4C1Z6</accession>
<dbReference type="Pfam" id="PF03732">
    <property type="entry name" value="Retrotrans_gag"/>
    <property type="match status" value="1"/>
</dbReference>
<feature type="region of interest" description="Disordered" evidence="1">
    <location>
        <begin position="273"/>
        <end position="302"/>
    </location>
</feature>
<gene>
    <name evidence="4" type="primary">LOC107465909</name>
</gene>
<evidence type="ECO:0000259" key="2">
    <source>
        <dbReference type="Pfam" id="PF03732"/>
    </source>
</evidence>
<evidence type="ECO:0000313" key="3">
    <source>
        <dbReference type="Proteomes" id="UP000515211"/>
    </source>
</evidence>
<feature type="compositionally biased region" description="Polar residues" evidence="1">
    <location>
        <begin position="30"/>
        <end position="42"/>
    </location>
</feature>
<dbReference type="RefSeq" id="XP_015940380.1">
    <property type="nucleotide sequence ID" value="XM_016084894.1"/>
</dbReference>